<dbReference type="InterPro" id="IPR014729">
    <property type="entry name" value="Rossmann-like_a/b/a_fold"/>
</dbReference>
<keyword evidence="6 11" id="KW-0067">ATP-binding</keyword>
<evidence type="ECO:0000256" key="3">
    <source>
        <dbReference type="ARBA" id="ARBA00022555"/>
    </source>
</evidence>
<comment type="caution">
    <text evidence="14">The sequence shown here is derived from an EMBL/GenBank/DDBJ whole genome shotgun (WGS) entry which is preliminary data.</text>
</comment>
<evidence type="ECO:0000256" key="11">
    <source>
        <dbReference type="HAMAP-Rule" id="MF_00021"/>
    </source>
</evidence>
<dbReference type="SUPFAM" id="SSF143437">
    <property type="entry name" value="THUMP domain-like"/>
    <property type="match status" value="1"/>
</dbReference>
<comment type="subcellular location">
    <subcellularLocation>
        <location evidence="1 11">Cytoplasm</location>
    </subcellularLocation>
</comment>
<feature type="domain" description="THUMP" evidence="13">
    <location>
        <begin position="62"/>
        <end position="166"/>
    </location>
</feature>
<dbReference type="InterPro" id="IPR026340">
    <property type="entry name" value="THII_Thiazole_biosynth_dom"/>
</dbReference>
<dbReference type="PROSITE" id="PS51165">
    <property type="entry name" value="THUMP"/>
    <property type="match status" value="1"/>
</dbReference>
<evidence type="ECO:0000256" key="10">
    <source>
        <dbReference type="ARBA" id="ARBA00023284"/>
    </source>
</evidence>
<feature type="binding site" evidence="11">
    <location>
        <position position="288"/>
    </location>
    <ligand>
        <name>ATP</name>
        <dbReference type="ChEBI" id="CHEBI:30616"/>
    </ligand>
</feature>
<comment type="function">
    <text evidence="11">Catalyzes the ATP-dependent transfer of a sulfur to tRNA to produce 4-thiouridine in position 8 of tRNAs, which functions as a near-UV photosensor. Also catalyzes the transfer of sulfur to the sulfur carrier protein ThiS, forming ThiS-thiocarboxylate. This is a step in the synthesis of thiazole, in the thiamine biosynthesis pathway. The sulfur is donated as persulfide by IscS.</text>
</comment>
<name>A0ABQ2WG11_9ALTE</name>
<comment type="pathway">
    <text evidence="11">Cofactor biosynthesis; thiamine diphosphate biosynthesis.</text>
</comment>
<dbReference type="Pfam" id="PF02568">
    <property type="entry name" value="ThiI"/>
    <property type="match status" value="1"/>
</dbReference>
<comment type="caution">
    <text evidence="11">Lacks conserved residue(s) required for the propagation of feature annotation.</text>
</comment>
<keyword evidence="4 11" id="KW-0808">Transferase</keyword>
<dbReference type="CDD" id="cd00158">
    <property type="entry name" value="RHOD"/>
    <property type="match status" value="1"/>
</dbReference>
<evidence type="ECO:0000256" key="1">
    <source>
        <dbReference type="ARBA" id="ARBA00004496"/>
    </source>
</evidence>
<dbReference type="Gene3D" id="3.30.2130.30">
    <property type="match status" value="1"/>
</dbReference>
<dbReference type="Pfam" id="PF02926">
    <property type="entry name" value="THUMP"/>
    <property type="match status" value="1"/>
</dbReference>
<gene>
    <name evidence="11 14" type="primary">thiI</name>
    <name evidence="14" type="ORF">GCM10008111_03020</name>
</gene>
<evidence type="ECO:0000313" key="14">
    <source>
        <dbReference type="EMBL" id="GGW50494.1"/>
    </source>
</evidence>
<dbReference type="NCBIfam" id="TIGR04271">
    <property type="entry name" value="ThiI_C_thiazole"/>
    <property type="match status" value="1"/>
</dbReference>
<comment type="catalytic activity">
    <reaction evidence="11">
        <text>[ThiI sulfur-carrier protein]-S-sulfanyl-L-cysteine + a uridine in tRNA + 2 reduced [2Fe-2S]-[ferredoxin] + ATP + H(+) = [ThiI sulfur-carrier protein]-L-cysteine + a 4-thiouridine in tRNA + 2 oxidized [2Fe-2S]-[ferredoxin] + AMP + diphosphate</text>
        <dbReference type="Rhea" id="RHEA:24176"/>
        <dbReference type="Rhea" id="RHEA-COMP:10000"/>
        <dbReference type="Rhea" id="RHEA-COMP:10001"/>
        <dbReference type="Rhea" id="RHEA-COMP:13337"/>
        <dbReference type="Rhea" id="RHEA-COMP:13338"/>
        <dbReference type="Rhea" id="RHEA-COMP:13339"/>
        <dbReference type="Rhea" id="RHEA-COMP:13340"/>
        <dbReference type="ChEBI" id="CHEBI:15378"/>
        <dbReference type="ChEBI" id="CHEBI:29950"/>
        <dbReference type="ChEBI" id="CHEBI:30616"/>
        <dbReference type="ChEBI" id="CHEBI:33019"/>
        <dbReference type="ChEBI" id="CHEBI:33737"/>
        <dbReference type="ChEBI" id="CHEBI:33738"/>
        <dbReference type="ChEBI" id="CHEBI:61963"/>
        <dbReference type="ChEBI" id="CHEBI:65315"/>
        <dbReference type="ChEBI" id="CHEBI:136798"/>
        <dbReference type="ChEBI" id="CHEBI:456215"/>
        <dbReference type="EC" id="2.8.1.4"/>
    </reaction>
</comment>
<feature type="binding site" evidence="11">
    <location>
        <position position="266"/>
    </location>
    <ligand>
        <name>ATP</name>
        <dbReference type="ChEBI" id="CHEBI:30616"/>
    </ligand>
</feature>
<organism evidence="14 15">
    <name type="scientific">Alishewanella tabrizica</name>
    <dbReference type="NCBI Taxonomy" id="671278"/>
    <lineage>
        <taxon>Bacteria</taxon>
        <taxon>Pseudomonadati</taxon>
        <taxon>Pseudomonadota</taxon>
        <taxon>Gammaproteobacteria</taxon>
        <taxon>Alteromonadales</taxon>
        <taxon>Alteromonadaceae</taxon>
        <taxon>Alishewanella</taxon>
    </lineage>
</organism>
<dbReference type="InterPro" id="IPR003720">
    <property type="entry name" value="tRNA_STrfase"/>
</dbReference>
<dbReference type="EC" id="2.8.1.4" evidence="11"/>
<dbReference type="HAMAP" id="MF_00021">
    <property type="entry name" value="ThiI"/>
    <property type="match status" value="1"/>
</dbReference>
<dbReference type="EMBL" id="BMYR01000001">
    <property type="protein sequence ID" value="GGW50494.1"/>
    <property type="molecule type" value="Genomic_DNA"/>
</dbReference>
<evidence type="ECO:0000256" key="7">
    <source>
        <dbReference type="ARBA" id="ARBA00022884"/>
    </source>
</evidence>
<evidence type="ECO:0000259" key="12">
    <source>
        <dbReference type="PROSITE" id="PS50206"/>
    </source>
</evidence>
<evidence type="ECO:0000256" key="9">
    <source>
        <dbReference type="ARBA" id="ARBA00023157"/>
    </source>
</evidence>
<dbReference type="SUPFAM" id="SSF52821">
    <property type="entry name" value="Rhodanese/Cell cycle control phosphatase"/>
    <property type="match status" value="1"/>
</dbReference>
<dbReference type="PROSITE" id="PS50206">
    <property type="entry name" value="RHODANESE_3"/>
    <property type="match status" value="1"/>
</dbReference>
<dbReference type="CDD" id="cd01712">
    <property type="entry name" value="PPase_ThiI"/>
    <property type="match status" value="1"/>
</dbReference>
<keyword evidence="15" id="KW-1185">Reference proteome</keyword>
<keyword evidence="8 11" id="KW-0784">Thiamine biosynthesis</keyword>
<evidence type="ECO:0000313" key="15">
    <source>
        <dbReference type="Proteomes" id="UP000634667"/>
    </source>
</evidence>
<dbReference type="InterPro" id="IPR001763">
    <property type="entry name" value="Rhodanese-like_dom"/>
</dbReference>
<evidence type="ECO:0000256" key="4">
    <source>
        <dbReference type="ARBA" id="ARBA00022679"/>
    </source>
</evidence>
<keyword evidence="2 11" id="KW-0963">Cytoplasm</keyword>
<protein>
    <recommendedName>
        <fullName evidence="11">tRNA sulfurtransferase</fullName>
        <ecNumber evidence="11">2.8.1.4</ecNumber>
    </recommendedName>
    <alternativeName>
        <fullName evidence="11">Sulfur carrier protein ThiS sulfurtransferase</fullName>
    </alternativeName>
    <alternativeName>
        <fullName evidence="11">Thiamine biosynthesis protein ThiI</fullName>
    </alternativeName>
    <alternativeName>
        <fullName evidence="11">tRNA 4-thiouridine synthase</fullName>
    </alternativeName>
</protein>
<accession>A0ABQ2WG11</accession>
<keyword evidence="7 11" id="KW-0694">RNA-binding</keyword>
<sequence>MLEFIIKLHPEIAIKSKSVRQRQTELLERNLITILKRLDPKIAVRSVYDHLIVRSKLAAQRGSFIARLQCIPGIVTFAETKTCHFTDLHDIFLQVAAVYRAQLSGKTFCVRVKRQGNHEFSSLEAERYIGGGLNQLVNNAKVQLKQPDITIKLEIKQEKFLVVVETFSGMGGFPIPAQQDVLSLISGGYDSAVATYLMIRKGIRSHFLFFNLGGNAHEAGVREIAFYIWQKYGLSHRVKFVSVDFMPVVNEIVAKVDSSLLGVVLKRLMMQAASHIAAQLGIQAIVTGESIGQVASQTIANLAVIDRATDTLILRPLIYHDKQDIIDIARQIGVEALCSTMPEYCGVISKSPTINAALDAVLAAEAKIDVAILSNVLTHSKIYDIRTIEYQAEQQARTVATEAVLPRDAIVIDVRSPEETEHQPLQLQQHLVLEIPFFRLASQFPSLDPQQQYYCYCEHGVMSRLQTLLLQEMGFTNIAVYRP</sequence>
<feature type="binding site" evidence="11">
    <location>
        <begin position="184"/>
        <end position="185"/>
    </location>
    <ligand>
        <name>ATP</name>
        <dbReference type="ChEBI" id="CHEBI:30616"/>
    </ligand>
</feature>
<dbReference type="PANTHER" id="PTHR43209">
    <property type="entry name" value="TRNA SULFURTRANSFERASE"/>
    <property type="match status" value="1"/>
</dbReference>
<keyword evidence="3 11" id="KW-0820">tRNA-binding</keyword>
<dbReference type="CDD" id="cd11716">
    <property type="entry name" value="THUMP_ThiI"/>
    <property type="match status" value="1"/>
</dbReference>
<evidence type="ECO:0000259" key="13">
    <source>
        <dbReference type="PROSITE" id="PS51165"/>
    </source>
</evidence>
<dbReference type="InterPro" id="IPR050102">
    <property type="entry name" value="tRNA_sulfurtransferase_ThiI"/>
</dbReference>
<dbReference type="RefSeq" id="WP_189479741.1">
    <property type="nucleotide sequence ID" value="NZ_BMYR01000001.1"/>
</dbReference>
<dbReference type="Proteomes" id="UP000634667">
    <property type="component" value="Unassembled WGS sequence"/>
</dbReference>
<reference evidence="15" key="1">
    <citation type="journal article" date="2019" name="Int. J. Syst. Evol. Microbiol.">
        <title>The Global Catalogue of Microorganisms (GCM) 10K type strain sequencing project: providing services to taxonomists for standard genome sequencing and annotation.</title>
        <authorList>
            <consortium name="The Broad Institute Genomics Platform"/>
            <consortium name="The Broad Institute Genome Sequencing Center for Infectious Disease"/>
            <person name="Wu L."/>
            <person name="Ma J."/>
        </authorList>
    </citation>
    <scope>NUCLEOTIDE SEQUENCE [LARGE SCALE GENOMIC DNA]</scope>
    <source>
        <strain evidence="15">KCTC 23723</strain>
    </source>
</reference>
<dbReference type="Pfam" id="PF00581">
    <property type="entry name" value="Rhodanese"/>
    <property type="match status" value="1"/>
</dbReference>
<keyword evidence="5 11" id="KW-0547">Nucleotide-binding</keyword>
<feature type="active site" description="Cysteine persulfide intermediate" evidence="11">
    <location>
        <position position="457"/>
    </location>
</feature>
<comment type="similarity">
    <text evidence="11">Belongs to the ThiI family.</text>
</comment>
<evidence type="ECO:0000256" key="6">
    <source>
        <dbReference type="ARBA" id="ARBA00022840"/>
    </source>
</evidence>
<comment type="catalytic activity">
    <reaction evidence="11">
        <text>[ThiS sulfur-carrier protein]-C-terminal Gly-Gly-AMP + S-sulfanyl-L-cysteinyl-[cysteine desulfurase] + AH2 = [ThiS sulfur-carrier protein]-C-terminal-Gly-aminoethanethioate + L-cysteinyl-[cysteine desulfurase] + A + AMP + 2 H(+)</text>
        <dbReference type="Rhea" id="RHEA:43340"/>
        <dbReference type="Rhea" id="RHEA-COMP:12157"/>
        <dbReference type="Rhea" id="RHEA-COMP:12158"/>
        <dbReference type="Rhea" id="RHEA-COMP:12910"/>
        <dbReference type="Rhea" id="RHEA-COMP:19908"/>
        <dbReference type="ChEBI" id="CHEBI:13193"/>
        <dbReference type="ChEBI" id="CHEBI:15378"/>
        <dbReference type="ChEBI" id="CHEBI:17499"/>
        <dbReference type="ChEBI" id="CHEBI:29950"/>
        <dbReference type="ChEBI" id="CHEBI:61963"/>
        <dbReference type="ChEBI" id="CHEBI:90618"/>
        <dbReference type="ChEBI" id="CHEBI:232372"/>
        <dbReference type="ChEBI" id="CHEBI:456215"/>
    </reaction>
</comment>
<evidence type="ECO:0000256" key="2">
    <source>
        <dbReference type="ARBA" id="ARBA00022490"/>
    </source>
</evidence>
<dbReference type="InterPro" id="IPR049961">
    <property type="entry name" value="ThiI_N"/>
</dbReference>
<dbReference type="InterPro" id="IPR049962">
    <property type="entry name" value="THUMP_ThiI"/>
</dbReference>
<dbReference type="Gene3D" id="3.40.250.10">
    <property type="entry name" value="Rhodanese-like domain"/>
    <property type="match status" value="1"/>
</dbReference>
<dbReference type="InterPro" id="IPR020536">
    <property type="entry name" value="ThiI_AANH"/>
</dbReference>
<keyword evidence="9 11" id="KW-1015">Disulfide bond</keyword>
<keyword evidence="10 11" id="KW-0676">Redox-active center</keyword>
<dbReference type="SMART" id="SM00981">
    <property type="entry name" value="THUMP"/>
    <property type="match status" value="1"/>
</dbReference>
<evidence type="ECO:0000256" key="8">
    <source>
        <dbReference type="ARBA" id="ARBA00022977"/>
    </source>
</evidence>
<feature type="binding site" evidence="11">
    <location>
        <position position="297"/>
    </location>
    <ligand>
        <name>ATP</name>
        <dbReference type="ChEBI" id="CHEBI:30616"/>
    </ligand>
</feature>
<dbReference type="SUPFAM" id="SSF52402">
    <property type="entry name" value="Adenine nucleotide alpha hydrolases-like"/>
    <property type="match status" value="1"/>
</dbReference>
<feature type="domain" description="Rhodanese" evidence="12">
    <location>
        <begin position="405"/>
        <end position="481"/>
    </location>
</feature>
<proteinExistence type="inferred from homology"/>
<dbReference type="InterPro" id="IPR004114">
    <property type="entry name" value="THUMP_dom"/>
</dbReference>
<dbReference type="PANTHER" id="PTHR43209:SF1">
    <property type="entry name" value="TRNA SULFURTRANSFERASE"/>
    <property type="match status" value="1"/>
</dbReference>
<evidence type="ECO:0000256" key="5">
    <source>
        <dbReference type="ARBA" id="ARBA00022741"/>
    </source>
</evidence>
<dbReference type="InterPro" id="IPR036873">
    <property type="entry name" value="Rhodanese-like_dom_sf"/>
</dbReference>
<dbReference type="NCBIfam" id="TIGR00342">
    <property type="entry name" value="tRNA uracil 4-sulfurtransferase ThiI"/>
    <property type="match status" value="1"/>
</dbReference>
<feature type="disulfide bond" description="Redox-active" evidence="11">
    <location>
        <begin position="345"/>
        <end position="457"/>
    </location>
</feature>
<dbReference type="Gene3D" id="3.40.50.620">
    <property type="entry name" value="HUPs"/>
    <property type="match status" value="1"/>
</dbReference>